<dbReference type="Pfam" id="PF13377">
    <property type="entry name" value="Peripla_BP_3"/>
    <property type="match status" value="1"/>
</dbReference>
<keyword evidence="7" id="KW-1185">Reference proteome</keyword>
<accession>A0AAW5BYE0</accession>
<evidence type="ECO:0000313" key="7">
    <source>
        <dbReference type="Proteomes" id="UP000669239"/>
    </source>
</evidence>
<dbReference type="InterPro" id="IPR000843">
    <property type="entry name" value="HTH_LacI"/>
</dbReference>
<dbReference type="RefSeq" id="WP_117561527.1">
    <property type="nucleotide sequence ID" value="NZ_BAABZL010000001.1"/>
</dbReference>
<evidence type="ECO:0000256" key="3">
    <source>
        <dbReference type="ARBA" id="ARBA00023163"/>
    </source>
</evidence>
<dbReference type="GeneID" id="97203881"/>
<dbReference type="InterPro" id="IPR046335">
    <property type="entry name" value="LacI/GalR-like_sensor"/>
</dbReference>
<keyword evidence="1" id="KW-0805">Transcription regulation</keyword>
<keyword evidence="3" id="KW-0804">Transcription</keyword>
<dbReference type="EMBL" id="JAAITT010000050">
    <property type="protein sequence ID" value="NSJ51885.1"/>
    <property type="molecule type" value="Genomic_DNA"/>
</dbReference>
<dbReference type="Gene3D" id="3.40.50.2300">
    <property type="match status" value="2"/>
</dbReference>
<evidence type="ECO:0000259" key="4">
    <source>
        <dbReference type="PROSITE" id="PS50932"/>
    </source>
</evidence>
<reference evidence="6 7" key="1">
    <citation type="journal article" date="2020" name="Cell Host Microbe">
        <title>Functional and Genomic Variation between Human-Derived Isolates of Lachnospiraceae Reveals Inter- and Intra-Species Diversity.</title>
        <authorList>
            <person name="Sorbara M.T."/>
            <person name="Littmann E.R."/>
            <person name="Fontana E."/>
            <person name="Moody T.U."/>
            <person name="Kohout C.E."/>
            <person name="Gjonbalaj M."/>
            <person name="Eaton V."/>
            <person name="Seok R."/>
            <person name="Leiner I.M."/>
            <person name="Pamer E.G."/>
        </authorList>
    </citation>
    <scope>NUCLEOTIDE SEQUENCE [LARGE SCALE GENOMIC DNA]</scope>
    <source>
        <strain evidence="6 7">MSK.1.17</strain>
    </source>
</reference>
<dbReference type="GO" id="GO:0003700">
    <property type="term" value="F:DNA-binding transcription factor activity"/>
    <property type="evidence" value="ECO:0007669"/>
    <property type="project" value="TreeGrafter"/>
</dbReference>
<dbReference type="SMART" id="SM00354">
    <property type="entry name" value="HTH_LACI"/>
    <property type="match status" value="1"/>
</dbReference>
<evidence type="ECO:0000313" key="6">
    <source>
        <dbReference type="EMBL" id="NSJ51885.1"/>
    </source>
</evidence>
<name>A0AAW5BYE0_9FIRM</name>
<comment type="caution">
    <text evidence="5">The sequence shown here is derived from an EMBL/GenBank/DDBJ whole genome shotgun (WGS) entry which is preliminary data.</text>
</comment>
<dbReference type="AlphaFoldDB" id="A0AAW5BYE0"/>
<dbReference type="PANTHER" id="PTHR30146">
    <property type="entry name" value="LACI-RELATED TRANSCRIPTIONAL REPRESSOR"/>
    <property type="match status" value="1"/>
</dbReference>
<dbReference type="CDD" id="cd01392">
    <property type="entry name" value="HTH_LacI"/>
    <property type="match status" value="1"/>
</dbReference>
<dbReference type="Proteomes" id="UP001299608">
    <property type="component" value="Unassembled WGS sequence"/>
</dbReference>
<evidence type="ECO:0000313" key="8">
    <source>
        <dbReference type="Proteomes" id="UP001299608"/>
    </source>
</evidence>
<gene>
    <name evidence="6" type="ORF">G5B36_24730</name>
    <name evidence="5" type="ORF">L0N08_12615</name>
</gene>
<dbReference type="InterPro" id="IPR010982">
    <property type="entry name" value="Lambda_DNA-bd_dom_sf"/>
</dbReference>
<reference evidence="6" key="2">
    <citation type="submission" date="2020-02" db="EMBL/GenBank/DDBJ databases">
        <authorList>
            <person name="Littmann E."/>
            <person name="Sorbara M."/>
        </authorList>
    </citation>
    <scope>NUCLEOTIDE SEQUENCE</scope>
    <source>
        <strain evidence="6">MSK.1.17</strain>
    </source>
</reference>
<reference evidence="5" key="3">
    <citation type="submission" date="2022-01" db="EMBL/GenBank/DDBJ databases">
        <title>Collection of gut derived symbiotic bacterial strains cultured from healthy donors.</title>
        <authorList>
            <person name="Lin H."/>
            <person name="Kohout C."/>
            <person name="Waligurski E."/>
            <person name="Pamer E.G."/>
        </authorList>
    </citation>
    <scope>NUCLEOTIDE SEQUENCE</scope>
    <source>
        <strain evidence="5">DFI.6.55</strain>
    </source>
</reference>
<dbReference type="GO" id="GO:0000976">
    <property type="term" value="F:transcription cis-regulatory region binding"/>
    <property type="evidence" value="ECO:0007669"/>
    <property type="project" value="TreeGrafter"/>
</dbReference>
<feature type="domain" description="HTH lacI-type" evidence="4">
    <location>
        <begin position="3"/>
        <end position="47"/>
    </location>
</feature>
<proteinExistence type="predicted"/>
<evidence type="ECO:0000313" key="5">
    <source>
        <dbReference type="EMBL" id="MCG4746261.1"/>
    </source>
</evidence>
<evidence type="ECO:0000256" key="2">
    <source>
        <dbReference type="ARBA" id="ARBA00023125"/>
    </source>
</evidence>
<sequence>MKASIRYISELTGFSPATVSNALNHKKGVNAKTAAEVFRVAKEVGYINENSISKIKLVTFKKNGSIIDDTPFFPTLISGFEQECRQCGYEMVLCNLDERDSDYEHQVKNLVQDSESASVILGTEMMGGELNPFRYARSPVVILDYWQDSMDFSGVLINNFDSAKKAVEYLIEQGHREIGYIRGAYRINGFKVRGQGYQSAMRKYKLEVKNHYIITLSTTLNGAYQDMLAYLDKEPGLPTAFFVDNDMIALGAMKALQERGYKVPDDVSIIGFDDLPFSEISYPPLTTLRVPNKEMGRLAVRRLIDMIQNPGEVVVTKTEVCTKFIERQTVKKLVQTVI</sequence>
<dbReference type="SUPFAM" id="SSF47413">
    <property type="entry name" value="lambda repressor-like DNA-binding domains"/>
    <property type="match status" value="1"/>
</dbReference>
<dbReference type="Pfam" id="PF00356">
    <property type="entry name" value="LacI"/>
    <property type="match status" value="1"/>
</dbReference>
<dbReference type="SUPFAM" id="SSF53822">
    <property type="entry name" value="Periplasmic binding protein-like I"/>
    <property type="match status" value="1"/>
</dbReference>
<dbReference type="PANTHER" id="PTHR30146:SF109">
    <property type="entry name" value="HTH-TYPE TRANSCRIPTIONAL REGULATOR GALS"/>
    <property type="match status" value="1"/>
</dbReference>
<dbReference type="Proteomes" id="UP000669239">
    <property type="component" value="Unassembled WGS sequence"/>
</dbReference>
<dbReference type="InterPro" id="IPR028082">
    <property type="entry name" value="Peripla_BP_I"/>
</dbReference>
<protein>
    <submittedName>
        <fullName evidence="5">LacI family DNA-binding transcriptional regulator</fullName>
    </submittedName>
    <submittedName>
        <fullName evidence="6">LacI family transcriptional regulator</fullName>
    </submittedName>
</protein>
<keyword evidence="2 5" id="KW-0238">DNA-binding</keyword>
<dbReference type="PROSITE" id="PS50932">
    <property type="entry name" value="HTH_LACI_2"/>
    <property type="match status" value="1"/>
</dbReference>
<dbReference type="Gene3D" id="1.10.260.40">
    <property type="entry name" value="lambda repressor-like DNA-binding domains"/>
    <property type="match status" value="1"/>
</dbReference>
<organism evidence="5 8">
    <name type="scientific">Enterocloster aldenensis</name>
    <dbReference type="NCBI Taxonomy" id="358742"/>
    <lineage>
        <taxon>Bacteria</taxon>
        <taxon>Bacillati</taxon>
        <taxon>Bacillota</taxon>
        <taxon>Clostridia</taxon>
        <taxon>Lachnospirales</taxon>
        <taxon>Lachnospiraceae</taxon>
        <taxon>Enterocloster</taxon>
    </lineage>
</organism>
<evidence type="ECO:0000256" key="1">
    <source>
        <dbReference type="ARBA" id="ARBA00023015"/>
    </source>
</evidence>
<dbReference type="EMBL" id="JAKNGE010000014">
    <property type="protein sequence ID" value="MCG4746261.1"/>
    <property type="molecule type" value="Genomic_DNA"/>
</dbReference>